<keyword evidence="1" id="KW-0472">Membrane</keyword>
<accession>A0A5C3KNL0</accession>
<feature type="transmembrane region" description="Helical" evidence="1">
    <location>
        <begin position="20"/>
        <end position="47"/>
    </location>
</feature>
<gene>
    <name evidence="2" type="ORF">FA15DRAFT_707019</name>
</gene>
<feature type="transmembrane region" description="Helical" evidence="1">
    <location>
        <begin position="140"/>
        <end position="163"/>
    </location>
</feature>
<proteinExistence type="predicted"/>
<keyword evidence="3" id="KW-1185">Reference proteome</keyword>
<keyword evidence="1" id="KW-1133">Transmembrane helix</keyword>
<feature type="transmembrane region" description="Helical" evidence="1">
    <location>
        <begin position="59"/>
        <end position="81"/>
    </location>
</feature>
<dbReference type="OrthoDB" id="3354175at2759"/>
<evidence type="ECO:0000313" key="3">
    <source>
        <dbReference type="Proteomes" id="UP000307440"/>
    </source>
</evidence>
<dbReference type="AlphaFoldDB" id="A0A5C3KNL0"/>
<keyword evidence="1" id="KW-0812">Transmembrane</keyword>
<feature type="transmembrane region" description="Helical" evidence="1">
    <location>
        <begin position="175"/>
        <end position="199"/>
    </location>
</feature>
<dbReference type="Proteomes" id="UP000307440">
    <property type="component" value="Unassembled WGS sequence"/>
</dbReference>
<protein>
    <submittedName>
        <fullName evidence="2">Uncharacterized protein</fullName>
    </submittedName>
</protein>
<feature type="transmembrane region" description="Helical" evidence="1">
    <location>
        <begin position="257"/>
        <end position="276"/>
    </location>
</feature>
<evidence type="ECO:0000256" key="1">
    <source>
        <dbReference type="SAM" id="Phobius"/>
    </source>
</evidence>
<dbReference type="EMBL" id="ML210261">
    <property type="protein sequence ID" value="TFK21667.1"/>
    <property type="molecule type" value="Genomic_DNA"/>
</dbReference>
<name>A0A5C3KNL0_COPMA</name>
<evidence type="ECO:0000313" key="2">
    <source>
        <dbReference type="EMBL" id="TFK21667.1"/>
    </source>
</evidence>
<feature type="transmembrane region" description="Helical" evidence="1">
    <location>
        <begin position="108"/>
        <end position="128"/>
    </location>
</feature>
<sequence length="344" mass="38263">MSTGRGTTFYAGQEKETEQIYHVISVLLGSVSYGVYLTLFLMGMPIIFKRAQRSSSWTFLTGTMIIFMFTTAYIVIAMYRFSMAYGLHVSRPELAVTYYHNTRGAWDGVAHTFLINFTTWTADILLIYRCFLICERRILVILPSCFLFLGSISVGIYTTIFTINPTIVTAEQAAPFYTAIFPLNIAISTTTTGLIVLFIHRQHRASRKVGLHQDSGYYSSGVSLLYVIKIVVESACVYAVQQVLLLALFLAKEPAQVLFHGTLLPSIGVVFLLMAIRTHSSTQPRSHATLNSDLMFLPHLSPNAEGNDSVLESDGTILAQRNSQDPKVNKIWIPKTHGVGSGHL</sequence>
<organism evidence="2 3">
    <name type="scientific">Coprinopsis marcescibilis</name>
    <name type="common">Agaric fungus</name>
    <name type="synonym">Psathyrella marcescibilis</name>
    <dbReference type="NCBI Taxonomy" id="230819"/>
    <lineage>
        <taxon>Eukaryota</taxon>
        <taxon>Fungi</taxon>
        <taxon>Dikarya</taxon>
        <taxon>Basidiomycota</taxon>
        <taxon>Agaricomycotina</taxon>
        <taxon>Agaricomycetes</taxon>
        <taxon>Agaricomycetidae</taxon>
        <taxon>Agaricales</taxon>
        <taxon>Agaricineae</taxon>
        <taxon>Psathyrellaceae</taxon>
        <taxon>Coprinopsis</taxon>
    </lineage>
</organism>
<feature type="transmembrane region" description="Helical" evidence="1">
    <location>
        <begin position="230"/>
        <end position="251"/>
    </location>
</feature>
<reference evidence="2 3" key="1">
    <citation type="journal article" date="2019" name="Nat. Ecol. Evol.">
        <title>Megaphylogeny resolves global patterns of mushroom evolution.</title>
        <authorList>
            <person name="Varga T."/>
            <person name="Krizsan K."/>
            <person name="Foldi C."/>
            <person name="Dima B."/>
            <person name="Sanchez-Garcia M."/>
            <person name="Sanchez-Ramirez S."/>
            <person name="Szollosi G.J."/>
            <person name="Szarkandi J.G."/>
            <person name="Papp V."/>
            <person name="Albert L."/>
            <person name="Andreopoulos W."/>
            <person name="Angelini C."/>
            <person name="Antonin V."/>
            <person name="Barry K.W."/>
            <person name="Bougher N.L."/>
            <person name="Buchanan P."/>
            <person name="Buyck B."/>
            <person name="Bense V."/>
            <person name="Catcheside P."/>
            <person name="Chovatia M."/>
            <person name="Cooper J."/>
            <person name="Damon W."/>
            <person name="Desjardin D."/>
            <person name="Finy P."/>
            <person name="Geml J."/>
            <person name="Haridas S."/>
            <person name="Hughes K."/>
            <person name="Justo A."/>
            <person name="Karasinski D."/>
            <person name="Kautmanova I."/>
            <person name="Kiss B."/>
            <person name="Kocsube S."/>
            <person name="Kotiranta H."/>
            <person name="LaButti K.M."/>
            <person name="Lechner B.E."/>
            <person name="Liimatainen K."/>
            <person name="Lipzen A."/>
            <person name="Lukacs Z."/>
            <person name="Mihaltcheva S."/>
            <person name="Morgado L.N."/>
            <person name="Niskanen T."/>
            <person name="Noordeloos M.E."/>
            <person name="Ohm R.A."/>
            <person name="Ortiz-Santana B."/>
            <person name="Ovrebo C."/>
            <person name="Racz N."/>
            <person name="Riley R."/>
            <person name="Savchenko A."/>
            <person name="Shiryaev A."/>
            <person name="Soop K."/>
            <person name="Spirin V."/>
            <person name="Szebenyi C."/>
            <person name="Tomsovsky M."/>
            <person name="Tulloss R.E."/>
            <person name="Uehling J."/>
            <person name="Grigoriev I.V."/>
            <person name="Vagvolgyi C."/>
            <person name="Papp T."/>
            <person name="Martin F.M."/>
            <person name="Miettinen O."/>
            <person name="Hibbett D.S."/>
            <person name="Nagy L.G."/>
        </authorList>
    </citation>
    <scope>NUCLEOTIDE SEQUENCE [LARGE SCALE GENOMIC DNA]</scope>
    <source>
        <strain evidence="2 3">CBS 121175</strain>
    </source>
</reference>